<keyword evidence="3 6" id="KW-0812">Transmembrane</keyword>
<keyword evidence="10" id="KW-1185">Reference proteome</keyword>
<keyword evidence="6" id="KW-0813">Transport</keyword>
<comment type="caution">
    <text evidence="9">The sequence shown here is derived from an EMBL/GenBank/DDBJ whole genome shotgun (WGS) entry which is preliminary data.</text>
</comment>
<feature type="compositionally biased region" description="Basic and acidic residues" evidence="7">
    <location>
        <begin position="59"/>
        <end position="75"/>
    </location>
</feature>
<evidence type="ECO:0000313" key="10">
    <source>
        <dbReference type="Proteomes" id="UP001465755"/>
    </source>
</evidence>
<evidence type="ECO:0000256" key="5">
    <source>
        <dbReference type="ARBA" id="ARBA00023136"/>
    </source>
</evidence>
<reference evidence="9 10" key="1">
    <citation type="journal article" date="2024" name="Nat. Commun.">
        <title>Phylogenomics reveals the evolutionary origins of lichenization in chlorophyte algae.</title>
        <authorList>
            <person name="Puginier C."/>
            <person name="Libourel C."/>
            <person name="Otte J."/>
            <person name="Skaloud P."/>
            <person name="Haon M."/>
            <person name="Grisel S."/>
            <person name="Petersen M."/>
            <person name="Berrin J.G."/>
            <person name="Delaux P.M."/>
            <person name="Dal Grande F."/>
            <person name="Keller J."/>
        </authorList>
    </citation>
    <scope>NUCLEOTIDE SEQUENCE [LARGE SCALE GENOMIC DNA]</scope>
    <source>
        <strain evidence="9 10">SAG 2036</strain>
    </source>
</reference>
<evidence type="ECO:0000256" key="8">
    <source>
        <dbReference type="SAM" id="Phobius"/>
    </source>
</evidence>
<evidence type="ECO:0000256" key="3">
    <source>
        <dbReference type="ARBA" id="ARBA00022692"/>
    </source>
</evidence>
<comment type="subcellular location">
    <subcellularLocation>
        <location evidence="1">Membrane</location>
        <topology evidence="1">Multi-pass membrane protein</topology>
    </subcellularLocation>
</comment>
<feature type="region of interest" description="Disordered" evidence="7">
    <location>
        <begin position="25"/>
        <end position="110"/>
    </location>
</feature>
<feature type="transmembrane region" description="Helical" evidence="8">
    <location>
        <begin position="148"/>
        <end position="167"/>
    </location>
</feature>
<dbReference type="InterPro" id="IPR034294">
    <property type="entry name" value="Aquaporin_transptr"/>
</dbReference>
<dbReference type="Proteomes" id="UP001465755">
    <property type="component" value="Unassembled WGS sequence"/>
</dbReference>
<evidence type="ECO:0000256" key="6">
    <source>
        <dbReference type="RuleBase" id="RU000477"/>
    </source>
</evidence>
<organism evidence="9 10">
    <name type="scientific">Symbiochloris irregularis</name>
    <dbReference type="NCBI Taxonomy" id="706552"/>
    <lineage>
        <taxon>Eukaryota</taxon>
        <taxon>Viridiplantae</taxon>
        <taxon>Chlorophyta</taxon>
        <taxon>core chlorophytes</taxon>
        <taxon>Trebouxiophyceae</taxon>
        <taxon>Trebouxiales</taxon>
        <taxon>Trebouxiaceae</taxon>
        <taxon>Symbiochloris</taxon>
    </lineage>
</organism>
<dbReference type="GO" id="GO:0015250">
    <property type="term" value="F:water channel activity"/>
    <property type="evidence" value="ECO:0007669"/>
    <property type="project" value="TreeGrafter"/>
</dbReference>
<comment type="similarity">
    <text evidence="2 6">Belongs to the MIP/aquaporin (TC 1.A.8) family.</text>
</comment>
<name>A0AAW1NS64_9CHLO</name>
<sequence>MAGTLSAIQHRTVSHLTAGKAQLIGSQWVSRTPPSPSASNPRSQRTQYATARQSAIRASGRDFDRKVQDAGRKIEGTAQEAQERAPQQAQEAKGAASQAGQEAQQQFQDPSERSKFVAEFSAMALFTFLTSTASAAATAQASGAVQTLLLRMGAFGLIFPLIISIFAPISKAHFNPMVTVSMVVAGQQKLSQGINYIIAQCLGAILGGALALWSLPGAQQNAGYLAAAAVPAGRSVPQAFLGEFVGAVFFIWVLFQTIVDPRGWGKLGPLSLGLAVPLLMWTVGPISGLSINPARAFGLAVVLGDWTHHWVWWVAPIIGAALAGKTYSSCFAPTQS</sequence>
<dbReference type="InterPro" id="IPR000425">
    <property type="entry name" value="MIP"/>
</dbReference>
<gene>
    <name evidence="9" type="ORF">WJX73_004222</name>
</gene>
<evidence type="ECO:0000256" key="4">
    <source>
        <dbReference type="ARBA" id="ARBA00022989"/>
    </source>
</evidence>
<evidence type="ECO:0000256" key="2">
    <source>
        <dbReference type="ARBA" id="ARBA00006175"/>
    </source>
</evidence>
<keyword evidence="4 8" id="KW-1133">Transmembrane helix</keyword>
<proteinExistence type="inferred from homology"/>
<feature type="transmembrane region" description="Helical" evidence="8">
    <location>
        <begin position="267"/>
        <end position="290"/>
    </location>
</feature>
<dbReference type="PRINTS" id="PR00783">
    <property type="entry name" value="MINTRINSICP"/>
</dbReference>
<feature type="compositionally biased region" description="Low complexity" evidence="7">
    <location>
        <begin position="78"/>
        <end position="108"/>
    </location>
</feature>
<feature type="transmembrane region" description="Helical" evidence="8">
    <location>
        <begin position="116"/>
        <end position="136"/>
    </location>
</feature>
<dbReference type="PANTHER" id="PTHR19139">
    <property type="entry name" value="AQUAPORIN TRANSPORTER"/>
    <property type="match status" value="1"/>
</dbReference>
<feature type="transmembrane region" description="Helical" evidence="8">
    <location>
        <begin position="196"/>
        <end position="215"/>
    </location>
</feature>
<evidence type="ECO:0000256" key="1">
    <source>
        <dbReference type="ARBA" id="ARBA00004141"/>
    </source>
</evidence>
<protein>
    <submittedName>
        <fullName evidence="9">Uncharacterized protein</fullName>
    </submittedName>
</protein>
<feature type="transmembrane region" description="Helical" evidence="8">
    <location>
        <begin position="310"/>
        <end position="328"/>
    </location>
</feature>
<dbReference type="Gene3D" id="1.20.1080.10">
    <property type="entry name" value="Glycerol uptake facilitator protein"/>
    <property type="match status" value="1"/>
</dbReference>
<dbReference type="Pfam" id="PF00230">
    <property type="entry name" value="MIP"/>
    <property type="match status" value="1"/>
</dbReference>
<keyword evidence="5 8" id="KW-0472">Membrane</keyword>
<dbReference type="GO" id="GO:0005886">
    <property type="term" value="C:plasma membrane"/>
    <property type="evidence" value="ECO:0007669"/>
    <property type="project" value="TreeGrafter"/>
</dbReference>
<dbReference type="SUPFAM" id="SSF81338">
    <property type="entry name" value="Aquaporin-like"/>
    <property type="match status" value="1"/>
</dbReference>
<dbReference type="AlphaFoldDB" id="A0AAW1NS64"/>
<accession>A0AAW1NS64</accession>
<dbReference type="InterPro" id="IPR023271">
    <property type="entry name" value="Aquaporin-like"/>
</dbReference>
<feature type="compositionally biased region" description="Polar residues" evidence="7">
    <location>
        <begin position="25"/>
        <end position="53"/>
    </location>
</feature>
<evidence type="ECO:0000313" key="9">
    <source>
        <dbReference type="EMBL" id="KAK9795595.1"/>
    </source>
</evidence>
<dbReference type="EMBL" id="JALJOQ010000125">
    <property type="protein sequence ID" value="KAK9795595.1"/>
    <property type="molecule type" value="Genomic_DNA"/>
</dbReference>
<dbReference type="PANTHER" id="PTHR19139:SF199">
    <property type="entry name" value="MIP17260P"/>
    <property type="match status" value="1"/>
</dbReference>
<feature type="transmembrane region" description="Helical" evidence="8">
    <location>
        <begin position="235"/>
        <end position="255"/>
    </location>
</feature>
<evidence type="ECO:0000256" key="7">
    <source>
        <dbReference type="SAM" id="MobiDB-lite"/>
    </source>
</evidence>